<dbReference type="Proteomes" id="UP000700706">
    <property type="component" value="Unassembled WGS sequence"/>
</dbReference>
<sequence length="348" mass="37603">MGAWLLRLVILAIAGGIVALFVIRWDVWAGQASRQTTDNATVRGDITPLSAQVDGYVERVAVTDFQLVKAGDLLVEIDDQDYRARVDQAEADVLGADAAIQNLKARKDLQHAEIDQAQSVIAATQADVDRTKLELHRQQTLLGTTFGTAQKVEQAVADEKRFEATLTRNQAEFEAARRQMGVLDTQELQLRADAKAKIAARELARTNLGYTRITAPVDGMVGERGVRAGQYLRPGTQVISVVPLDNVWVVANYKETQLTRVAIGQQAEVTFDTFPGVTVTGRVDSIAPASGSQFSLLPPDNATGNFTKVVQRIPVKILLDPGSPLAGRLRPGMSAVVTILTDSAPAKP</sequence>
<dbReference type="Pfam" id="PF25917">
    <property type="entry name" value="BSH_RND"/>
    <property type="match status" value="1"/>
</dbReference>
<dbReference type="AlphaFoldDB" id="A0A952FRT8"/>
<organism evidence="6 7">
    <name type="scientific">Inquilinus limosus</name>
    <dbReference type="NCBI Taxonomy" id="171674"/>
    <lineage>
        <taxon>Bacteria</taxon>
        <taxon>Pseudomonadati</taxon>
        <taxon>Pseudomonadota</taxon>
        <taxon>Alphaproteobacteria</taxon>
        <taxon>Rhodospirillales</taxon>
        <taxon>Rhodospirillaceae</taxon>
        <taxon>Inquilinus</taxon>
    </lineage>
</organism>
<dbReference type="Pfam" id="PF25876">
    <property type="entry name" value="HH_MFP_RND"/>
    <property type="match status" value="1"/>
</dbReference>
<proteinExistence type="predicted"/>
<dbReference type="InterPro" id="IPR058625">
    <property type="entry name" value="MdtA-like_BSH"/>
</dbReference>
<dbReference type="Gene3D" id="2.40.50.100">
    <property type="match status" value="1"/>
</dbReference>
<evidence type="ECO:0000313" key="7">
    <source>
        <dbReference type="Proteomes" id="UP000700706"/>
    </source>
</evidence>
<dbReference type="Pfam" id="PF25954">
    <property type="entry name" value="Beta-barrel_RND_2"/>
    <property type="match status" value="1"/>
</dbReference>
<reference evidence="6" key="1">
    <citation type="submission" date="2020-06" db="EMBL/GenBank/DDBJ databases">
        <title>Stable isotope informed genome-resolved metagenomics uncovers potential trophic interactions in rhizosphere soil.</title>
        <authorList>
            <person name="Starr E.P."/>
            <person name="Shi S."/>
            <person name="Blazewicz S.J."/>
            <person name="Koch B.J."/>
            <person name="Probst A.J."/>
            <person name="Hungate B.A."/>
            <person name="Pett-Ridge J."/>
            <person name="Firestone M.K."/>
            <person name="Banfield J.F."/>
        </authorList>
    </citation>
    <scope>NUCLEOTIDE SEQUENCE</scope>
    <source>
        <strain evidence="6">YM_69_17</strain>
    </source>
</reference>
<feature type="domain" description="Multidrug resistance protein MdtA-like alpha-helical hairpin" evidence="3">
    <location>
        <begin position="114"/>
        <end position="179"/>
    </location>
</feature>
<evidence type="ECO:0000313" key="6">
    <source>
        <dbReference type="EMBL" id="MBW8727156.1"/>
    </source>
</evidence>
<evidence type="ECO:0000256" key="1">
    <source>
        <dbReference type="SAM" id="Coils"/>
    </source>
</evidence>
<dbReference type="InterPro" id="IPR058624">
    <property type="entry name" value="MdtA-like_HH"/>
</dbReference>
<dbReference type="PANTHER" id="PTHR30386">
    <property type="entry name" value="MEMBRANE FUSION SUBUNIT OF EMRAB-TOLC MULTIDRUG EFFLUX PUMP"/>
    <property type="match status" value="1"/>
</dbReference>
<dbReference type="GO" id="GO:0055085">
    <property type="term" value="P:transmembrane transport"/>
    <property type="evidence" value="ECO:0007669"/>
    <property type="project" value="InterPro"/>
</dbReference>
<evidence type="ECO:0000259" key="5">
    <source>
        <dbReference type="Pfam" id="PF25954"/>
    </source>
</evidence>
<dbReference type="InterPro" id="IPR050739">
    <property type="entry name" value="MFP"/>
</dbReference>
<dbReference type="PANTHER" id="PTHR30386:SF24">
    <property type="entry name" value="MULTIDRUG RESISTANCE EFFLUX PUMP"/>
    <property type="match status" value="1"/>
</dbReference>
<accession>A0A952FRT8</accession>
<feature type="transmembrane region" description="Helical" evidence="2">
    <location>
        <begin position="6"/>
        <end position="25"/>
    </location>
</feature>
<keyword evidence="2" id="KW-1133">Transmembrane helix</keyword>
<feature type="domain" description="Multidrug resistance protein MdtA-like barrel-sandwich hybrid" evidence="4">
    <location>
        <begin position="49"/>
        <end position="242"/>
    </location>
</feature>
<dbReference type="Gene3D" id="2.40.30.170">
    <property type="match status" value="1"/>
</dbReference>
<feature type="domain" description="CusB-like beta-barrel" evidence="5">
    <location>
        <begin position="246"/>
        <end position="289"/>
    </location>
</feature>
<evidence type="ECO:0000256" key="2">
    <source>
        <dbReference type="SAM" id="Phobius"/>
    </source>
</evidence>
<dbReference type="SUPFAM" id="SSF111369">
    <property type="entry name" value="HlyD-like secretion proteins"/>
    <property type="match status" value="2"/>
</dbReference>
<dbReference type="EMBL" id="JAEKLZ010000257">
    <property type="protein sequence ID" value="MBW8727156.1"/>
    <property type="molecule type" value="Genomic_DNA"/>
</dbReference>
<comment type="caution">
    <text evidence="6">The sequence shown here is derived from an EMBL/GenBank/DDBJ whole genome shotgun (WGS) entry which is preliminary data.</text>
</comment>
<evidence type="ECO:0000259" key="3">
    <source>
        <dbReference type="Pfam" id="PF25876"/>
    </source>
</evidence>
<dbReference type="InterPro" id="IPR058792">
    <property type="entry name" value="Beta-barrel_RND_2"/>
</dbReference>
<name>A0A952FRT8_9PROT</name>
<gene>
    <name evidence="6" type="ORF">JF625_18665</name>
</gene>
<keyword evidence="2" id="KW-0472">Membrane</keyword>
<keyword evidence="1" id="KW-0175">Coiled coil</keyword>
<evidence type="ECO:0000259" key="4">
    <source>
        <dbReference type="Pfam" id="PF25917"/>
    </source>
</evidence>
<protein>
    <submittedName>
        <fullName evidence="6">HlyD family secretion protein</fullName>
    </submittedName>
</protein>
<feature type="coiled-coil region" evidence="1">
    <location>
        <begin position="86"/>
        <end position="134"/>
    </location>
</feature>
<keyword evidence="2" id="KW-0812">Transmembrane</keyword>
<dbReference type="Gene3D" id="1.10.287.470">
    <property type="entry name" value="Helix hairpin bin"/>
    <property type="match status" value="2"/>
</dbReference>